<evidence type="ECO:0000256" key="5">
    <source>
        <dbReference type="ARBA" id="ARBA00022968"/>
    </source>
</evidence>
<dbReference type="EnsemblMetazoa" id="SCAU005974-RA">
    <property type="protein sequence ID" value="SCAU005974-PA"/>
    <property type="gene ID" value="SCAU005974"/>
</dbReference>
<keyword evidence="11" id="KW-1185">Reference proteome</keyword>
<protein>
    <recommendedName>
        <fullName evidence="12">Sulfotransferase domain-containing protein</fullName>
    </recommendedName>
</protein>
<evidence type="ECO:0000256" key="2">
    <source>
        <dbReference type="ARBA" id="ARBA00010569"/>
    </source>
</evidence>
<evidence type="ECO:0000313" key="10">
    <source>
        <dbReference type="EnsemblMetazoa" id="SCAU005974-PA"/>
    </source>
</evidence>
<dbReference type="VEuPathDB" id="VectorBase:SCAU005974"/>
<evidence type="ECO:0000256" key="1">
    <source>
        <dbReference type="ARBA" id="ARBA00004323"/>
    </source>
</evidence>
<dbReference type="GO" id="GO:0000139">
    <property type="term" value="C:Golgi membrane"/>
    <property type="evidence" value="ECO:0007669"/>
    <property type="project" value="UniProtKB-SubCell"/>
</dbReference>
<gene>
    <name evidence="10" type="primary">106093261</name>
</gene>
<dbReference type="KEGG" id="scac:106093261"/>
<dbReference type="PANTHER" id="PTHR12129">
    <property type="entry name" value="HEPARAN SULFATE 2-O-SULFOTRANSFERASE"/>
    <property type="match status" value="1"/>
</dbReference>
<dbReference type="Pfam" id="PF03567">
    <property type="entry name" value="Sulfotransfer_2"/>
    <property type="match status" value="3"/>
</dbReference>
<dbReference type="InterPro" id="IPR007734">
    <property type="entry name" value="Heparan_SO4_2-O-STrfase"/>
</dbReference>
<dbReference type="SUPFAM" id="SSF52540">
    <property type="entry name" value="P-loop containing nucleoside triphosphate hydrolases"/>
    <property type="match status" value="3"/>
</dbReference>
<evidence type="ECO:0000256" key="3">
    <source>
        <dbReference type="ARBA" id="ARBA00022679"/>
    </source>
</evidence>
<proteinExistence type="inferred from homology"/>
<dbReference type="Gene3D" id="3.40.50.300">
    <property type="entry name" value="P-loop containing nucleotide triphosphate hydrolases"/>
    <property type="match status" value="3"/>
</dbReference>
<evidence type="ECO:0000256" key="4">
    <source>
        <dbReference type="ARBA" id="ARBA00022692"/>
    </source>
</evidence>
<comment type="similarity">
    <text evidence="2">Belongs to the sulfotransferase 3 family.</text>
</comment>
<evidence type="ECO:0000256" key="9">
    <source>
        <dbReference type="ARBA" id="ARBA00023180"/>
    </source>
</evidence>
<accession>A0A1I8P946</accession>
<keyword evidence="5" id="KW-0735">Signal-anchor</keyword>
<dbReference type="OrthoDB" id="10019582at2759"/>
<dbReference type="InterPro" id="IPR005331">
    <property type="entry name" value="Sulfotransferase"/>
</dbReference>
<dbReference type="FunFam" id="3.40.50.300:FF:001863">
    <property type="entry name" value="Heparan sulfate 2-o-sulfotransferase"/>
    <property type="match status" value="1"/>
</dbReference>
<keyword evidence="4" id="KW-0812">Transmembrane</keyword>
<keyword evidence="9" id="KW-0325">Glycoprotein</keyword>
<sequence>MELEWLNPKLLNNTPFARRDFLFFNRVPKVGSEQLIELMRQLSEINDFSISRAPFSHPIHYHMGEVAQGELLNVLDDLGEAHAYSMHVNYINFRQHGMTQPIYINMVRDPVERVISWFYYRRTPWSVVQNYRVTKKFLSTQFYKKDFHDCVLSKDTECVYEQGASFTQTEALHIRQTLFFCGHDPVCEPFNSYGALQRAKGNVEHDYAVVGSWEDVNVTLKVLENYIPKYFRGVTQLYYDGLAKEKRNNNTWKPKIREEVKEIVRKKFTREYEFYHFCKQRFISNPKWFSKFTQLKKRKQYEDLNTKDLNKTHTAERDVILFTQIPRTGSASMKDLLKDLSEINDFSAYSNDEPPRPYMNRNIKKEEEFLTNFFDLEGYFSYSEHRYWLNFTPYDLPRPIYLSMIRDPIQKVMSAYYEERHPFVFNSQLKKNPDSKIPPKPYFDTSFNDCVDVGKHPSCRFESKAFYNKDWRRLAMHFCGEKDVCKYLYTLKAKYLNNTVVAGKEALIFNRLEKVGSQSLMTLISQLSKVNNFTAYVNNNDALTRTIYPEDEEEAIAEEINDVEGAMSYVEHFNWLNFTKYGMPKPVYINLVRHPIQKVISAYYYIRHPAVYGYYLKRGSRKLEPKEYFDTSFNDCVKAAKIPDCKFEPDVQNFNDWRLFSLYFCGNNPVCK</sequence>
<dbReference type="GO" id="GO:0008146">
    <property type="term" value="F:sulfotransferase activity"/>
    <property type="evidence" value="ECO:0007669"/>
    <property type="project" value="InterPro"/>
</dbReference>
<keyword evidence="6" id="KW-1133">Transmembrane helix</keyword>
<keyword evidence="8" id="KW-0472">Membrane</keyword>
<dbReference type="InterPro" id="IPR027417">
    <property type="entry name" value="P-loop_NTPase"/>
</dbReference>
<dbReference type="AlphaFoldDB" id="A0A1I8P946"/>
<evidence type="ECO:0000256" key="8">
    <source>
        <dbReference type="ARBA" id="ARBA00023136"/>
    </source>
</evidence>
<dbReference type="Proteomes" id="UP000095300">
    <property type="component" value="Unassembled WGS sequence"/>
</dbReference>
<name>A0A1I8P946_STOCA</name>
<dbReference type="PANTHER" id="PTHR12129:SF20">
    <property type="entry name" value="HEPARAN SULFATE 2-O-SULFOTRANSFERASE PIPE"/>
    <property type="match status" value="1"/>
</dbReference>
<organism evidence="10 11">
    <name type="scientific">Stomoxys calcitrans</name>
    <name type="common">Stable fly</name>
    <name type="synonym">Conops calcitrans</name>
    <dbReference type="NCBI Taxonomy" id="35570"/>
    <lineage>
        <taxon>Eukaryota</taxon>
        <taxon>Metazoa</taxon>
        <taxon>Ecdysozoa</taxon>
        <taxon>Arthropoda</taxon>
        <taxon>Hexapoda</taxon>
        <taxon>Insecta</taxon>
        <taxon>Pterygota</taxon>
        <taxon>Neoptera</taxon>
        <taxon>Endopterygota</taxon>
        <taxon>Diptera</taxon>
        <taxon>Brachycera</taxon>
        <taxon>Muscomorpha</taxon>
        <taxon>Muscoidea</taxon>
        <taxon>Muscidae</taxon>
        <taxon>Stomoxys</taxon>
    </lineage>
</organism>
<keyword evidence="7" id="KW-0333">Golgi apparatus</keyword>
<evidence type="ECO:0008006" key="12">
    <source>
        <dbReference type="Google" id="ProtNLM"/>
    </source>
</evidence>
<keyword evidence="3" id="KW-0808">Transferase</keyword>
<comment type="subcellular location">
    <subcellularLocation>
        <location evidence="1">Golgi apparatus membrane</location>
        <topology evidence="1">Single-pass type II membrane protein</topology>
    </subcellularLocation>
</comment>
<evidence type="ECO:0000313" key="11">
    <source>
        <dbReference type="Proteomes" id="UP000095300"/>
    </source>
</evidence>
<evidence type="ECO:0000256" key="7">
    <source>
        <dbReference type="ARBA" id="ARBA00023034"/>
    </source>
</evidence>
<dbReference type="STRING" id="35570.A0A1I8P946"/>
<evidence type="ECO:0000256" key="6">
    <source>
        <dbReference type="ARBA" id="ARBA00022989"/>
    </source>
</evidence>
<reference evidence="10" key="1">
    <citation type="submission" date="2020-05" db="UniProtKB">
        <authorList>
            <consortium name="EnsemblMetazoa"/>
        </authorList>
    </citation>
    <scope>IDENTIFICATION</scope>
    <source>
        <strain evidence="10">USDA</strain>
    </source>
</reference>